<dbReference type="InterPro" id="IPR007712">
    <property type="entry name" value="RelE/ParE_toxin"/>
</dbReference>
<accession>A0A9N8MDP4</accession>
<protein>
    <recommendedName>
        <fullName evidence="4">Plasmid stabilization system protein ParE</fullName>
    </recommendedName>
</protein>
<sequence length="99" mass="11856">MKIKFSDESLSDLRNIEEYLLKNWSDKVYDDFLTKLDEIVEIICLGNISFQKYENTDLHKVLITKHNTLIYIIENDLLKIVRILQNFQDPDENYKSLDK</sequence>
<organism evidence="2 3">
    <name type="scientific">Chryseobacterium aquaeductus</name>
    <dbReference type="NCBI Taxonomy" id="2675056"/>
    <lineage>
        <taxon>Bacteria</taxon>
        <taxon>Pseudomonadati</taxon>
        <taxon>Bacteroidota</taxon>
        <taxon>Flavobacteriia</taxon>
        <taxon>Flavobacteriales</taxon>
        <taxon>Weeksellaceae</taxon>
        <taxon>Chryseobacterium group</taxon>
        <taxon>Chryseobacterium</taxon>
    </lineage>
</organism>
<reference evidence="2" key="1">
    <citation type="submission" date="2020-12" db="EMBL/GenBank/DDBJ databases">
        <authorList>
            <person name="Rodrigo-Torres L."/>
            <person name="Arahal R. D."/>
            <person name="Lucena T."/>
        </authorList>
    </citation>
    <scope>NUCLEOTIDE SEQUENCE</scope>
    <source>
        <strain evidence="2">CECT 9390</strain>
    </source>
</reference>
<evidence type="ECO:0000313" key="3">
    <source>
        <dbReference type="Proteomes" id="UP000662618"/>
    </source>
</evidence>
<dbReference type="InterPro" id="IPR035093">
    <property type="entry name" value="RelE/ParE_toxin_dom_sf"/>
</dbReference>
<dbReference type="RefSeq" id="WP_162087094.1">
    <property type="nucleotide sequence ID" value="NZ_CAJIMS010000001.1"/>
</dbReference>
<dbReference type="Gene3D" id="3.30.2310.20">
    <property type="entry name" value="RelE-like"/>
    <property type="match status" value="1"/>
</dbReference>
<keyword evidence="1" id="KW-1277">Toxin-antitoxin system</keyword>
<name>A0A9N8MDP4_9FLAO</name>
<evidence type="ECO:0000256" key="1">
    <source>
        <dbReference type="ARBA" id="ARBA00022649"/>
    </source>
</evidence>
<comment type="caution">
    <text evidence="2">The sequence shown here is derived from an EMBL/GenBank/DDBJ whole genome shotgun (WGS) entry which is preliminary data.</text>
</comment>
<keyword evidence="3" id="KW-1185">Reference proteome</keyword>
<gene>
    <name evidence="2" type="ORF">CHRY9390_00578</name>
</gene>
<dbReference type="Proteomes" id="UP000662618">
    <property type="component" value="Unassembled WGS sequence"/>
</dbReference>
<proteinExistence type="predicted"/>
<evidence type="ECO:0008006" key="4">
    <source>
        <dbReference type="Google" id="ProtNLM"/>
    </source>
</evidence>
<evidence type="ECO:0000313" key="2">
    <source>
        <dbReference type="EMBL" id="CAD7800074.1"/>
    </source>
</evidence>
<dbReference type="AlphaFoldDB" id="A0A9N8MDP4"/>
<dbReference type="EMBL" id="CAJIMS010000001">
    <property type="protein sequence ID" value="CAD7800074.1"/>
    <property type="molecule type" value="Genomic_DNA"/>
</dbReference>
<dbReference type="Pfam" id="PF05016">
    <property type="entry name" value="ParE_toxin"/>
    <property type="match status" value="1"/>
</dbReference>